<proteinExistence type="predicted"/>
<dbReference type="InterPro" id="IPR036291">
    <property type="entry name" value="NAD(P)-bd_dom_sf"/>
</dbReference>
<reference evidence="2 3" key="1">
    <citation type="journal article" date="2014" name="BMC Genomics">
        <title>Architecture and functions of a multipartite genome of the methylotrophic bacterium Paracoccus aminophilus JCM 7686, containing primary and secondary chromids.</title>
        <authorList>
            <person name="Dziewit L."/>
            <person name="Czarnecki J."/>
            <person name="Wibberg D."/>
            <person name="Radlinska M."/>
            <person name="Mrozek P."/>
            <person name="Szymczak M."/>
            <person name="Schluter A."/>
            <person name="Puhler A."/>
            <person name="Bartosik D."/>
        </authorList>
    </citation>
    <scope>NUCLEOTIDE SEQUENCE [LARGE SCALE GENOMIC DNA]</scope>
    <source>
        <strain evidence="2">JCM 7686</strain>
        <plasmid evidence="3">Plasmid pAMI5</plasmid>
    </source>
</reference>
<evidence type="ECO:0000313" key="3">
    <source>
        <dbReference type="Proteomes" id="UP000015480"/>
    </source>
</evidence>
<keyword evidence="2" id="KW-0413">Isomerase</keyword>
<dbReference type="PATRIC" id="fig|1367847.3.peg.4148"/>
<keyword evidence="2" id="KW-0614">Plasmid</keyword>
<dbReference type="Gene3D" id="3.40.50.720">
    <property type="entry name" value="NAD(P)-binding Rossmann-like Domain"/>
    <property type="match status" value="1"/>
</dbReference>
<dbReference type="Pfam" id="PF01370">
    <property type="entry name" value="Epimerase"/>
    <property type="match status" value="1"/>
</dbReference>
<dbReference type="AlphaFoldDB" id="S5Y6C2"/>
<dbReference type="Proteomes" id="UP000015480">
    <property type="component" value="Plasmid pAMI5"/>
</dbReference>
<feature type="domain" description="NAD-dependent epimerase/dehydratase" evidence="1">
    <location>
        <begin position="73"/>
        <end position="214"/>
    </location>
</feature>
<dbReference type="KEGG" id="pami:JCM7686_pAMI5p114"/>
<dbReference type="EMBL" id="CP006653">
    <property type="protein sequence ID" value="AGT11180.1"/>
    <property type="molecule type" value="Genomic_DNA"/>
</dbReference>
<gene>
    <name evidence="2" type="ORF">JCM7686_pAMI5p114</name>
</gene>
<dbReference type="OrthoDB" id="7770745at2"/>
<dbReference type="InterPro" id="IPR001509">
    <property type="entry name" value="Epimerase_deHydtase"/>
</dbReference>
<dbReference type="SUPFAM" id="SSF51735">
    <property type="entry name" value="NAD(P)-binding Rossmann-fold domains"/>
    <property type="match status" value="1"/>
</dbReference>
<evidence type="ECO:0000259" key="1">
    <source>
        <dbReference type="Pfam" id="PF01370"/>
    </source>
</evidence>
<accession>S5Y6C2</accession>
<dbReference type="EC" id="5.1.3.2" evidence="2"/>
<dbReference type="RefSeq" id="WP_020952951.1">
    <property type="nucleotide sequence ID" value="NC_022043.1"/>
</dbReference>
<evidence type="ECO:0000313" key="2">
    <source>
        <dbReference type="EMBL" id="AGT11180.1"/>
    </source>
</evidence>
<keyword evidence="3" id="KW-1185">Reference proteome</keyword>
<name>S5Y6C2_PARAH</name>
<dbReference type="HOGENOM" id="CLU_927024_0_0_5"/>
<protein>
    <submittedName>
        <fullName evidence="2">UDP-glucose 4-epimerase</fullName>
        <ecNumber evidence="2">5.1.3.2</ecNumber>
    </submittedName>
</protein>
<organism evidence="2 3">
    <name type="scientific">Paracoccus aminophilus JCM 7686</name>
    <dbReference type="NCBI Taxonomy" id="1367847"/>
    <lineage>
        <taxon>Bacteria</taxon>
        <taxon>Pseudomonadati</taxon>
        <taxon>Pseudomonadota</taxon>
        <taxon>Alphaproteobacteria</taxon>
        <taxon>Rhodobacterales</taxon>
        <taxon>Paracoccaceae</taxon>
        <taxon>Paracoccus</taxon>
    </lineage>
</organism>
<dbReference type="GO" id="GO:0003978">
    <property type="term" value="F:UDP-glucose 4-epimerase activity"/>
    <property type="evidence" value="ECO:0007669"/>
    <property type="project" value="UniProtKB-EC"/>
</dbReference>
<geneLocation type="plasmid" evidence="2 3">
    <name>pAMI5</name>
</geneLocation>
<sequence>MKVFRLATPEWTTILLFGLGLIGEAVSRALQRRFQPETEVLAYDWLDATRRRADWLSVAQSAGHSRHLVFLWCGGIEGFASDPLAMARETAILAELIAHAETFARDRRVDFHMMSSAGGLFEGQTQCVLSSDPAPLCPYGIAKLAQERHFAEATSLGRRLVYRPTSVYGTSPSRRAGLISALVANAMSGQTTRISGSPHTLRDYVLADDIGEFVSRQILGTEASDVSALLLSSGRPSSIYEIIERVRELVPRPLFLQFDPSPSNGRNMSFLRSAFPTGWRPTELSNGISRVVTALRTTHA</sequence>